<evidence type="ECO:0000313" key="2">
    <source>
        <dbReference type="EMBL" id="KAK3088343.1"/>
    </source>
</evidence>
<dbReference type="Proteomes" id="UP001186944">
    <property type="component" value="Unassembled WGS sequence"/>
</dbReference>
<comment type="caution">
    <text evidence="2">The sequence shown here is derived from an EMBL/GenBank/DDBJ whole genome shotgun (WGS) entry which is preliminary data.</text>
</comment>
<reference evidence="2" key="1">
    <citation type="submission" date="2019-08" db="EMBL/GenBank/DDBJ databases">
        <title>The improved chromosome-level genome for the pearl oyster Pinctada fucata martensii using PacBio sequencing and Hi-C.</title>
        <authorList>
            <person name="Zheng Z."/>
        </authorList>
    </citation>
    <scope>NUCLEOTIDE SEQUENCE</scope>
    <source>
        <strain evidence="2">ZZ-2019</strain>
        <tissue evidence="2">Adductor muscle</tissue>
    </source>
</reference>
<gene>
    <name evidence="2" type="ORF">FSP39_017904</name>
</gene>
<name>A0AA88XV76_PINIB</name>
<accession>A0AA88XV76</accession>
<feature type="domain" description="Acyl-ACP thioesterase-like C-terminal" evidence="1">
    <location>
        <begin position="234"/>
        <end position="329"/>
    </location>
</feature>
<dbReference type="AlphaFoldDB" id="A0AA88XV76"/>
<organism evidence="2 3">
    <name type="scientific">Pinctada imbricata</name>
    <name type="common">Atlantic pearl-oyster</name>
    <name type="synonym">Pinctada martensii</name>
    <dbReference type="NCBI Taxonomy" id="66713"/>
    <lineage>
        <taxon>Eukaryota</taxon>
        <taxon>Metazoa</taxon>
        <taxon>Spiralia</taxon>
        <taxon>Lophotrochozoa</taxon>
        <taxon>Mollusca</taxon>
        <taxon>Bivalvia</taxon>
        <taxon>Autobranchia</taxon>
        <taxon>Pteriomorphia</taxon>
        <taxon>Pterioida</taxon>
        <taxon>Pterioidea</taxon>
        <taxon>Pteriidae</taxon>
        <taxon>Pinctada</taxon>
    </lineage>
</organism>
<dbReference type="Pfam" id="PF20791">
    <property type="entry name" value="Acyl-ACP_TE_C"/>
    <property type="match status" value="1"/>
</dbReference>
<dbReference type="InterPro" id="IPR029069">
    <property type="entry name" value="HotDog_dom_sf"/>
</dbReference>
<dbReference type="SUPFAM" id="SSF54637">
    <property type="entry name" value="Thioesterase/thiol ester dehydrase-isomerase"/>
    <property type="match status" value="2"/>
</dbReference>
<dbReference type="PANTHER" id="PTHR34487">
    <property type="entry name" value="ACYL-ACP THIOESTERASE"/>
    <property type="match status" value="1"/>
</dbReference>
<proteinExistence type="predicted"/>
<dbReference type="InterPro" id="IPR049427">
    <property type="entry name" value="Acyl-ACP_TE_C"/>
</dbReference>
<evidence type="ECO:0000313" key="3">
    <source>
        <dbReference type="Proteomes" id="UP001186944"/>
    </source>
</evidence>
<dbReference type="EMBL" id="VSWD01000011">
    <property type="protein sequence ID" value="KAK3088343.1"/>
    <property type="molecule type" value="Genomic_DNA"/>
</dbReference>
<dbReference type="Gene3D" id="3.10.129.10">
    <property type="entry name" value="Hotdog Thioesterase"/>
    <property type="match status" value="1"/>
</dbReference>
<protein>
    <recommendedName>
        <fullName evidence="1">Acyl-ACP thioesterase-like C-terminal domain-containing protein</fullName>
    </recommendedName>
</protein>
<sequence length="349" mass="39974">MDGYQSIRVYEKLSVLCRQERAKALQSPEESDRHSERTNGQGAVFSVEIWTGPCSPVLMSHCKIQSMENDMAVITLHGVPYAEFDRTGHWSIWTIAKTFEAASLIPSYYGFLHFNEIQDDCYGLVVRKQVLRLNPKLHQTTCIFSKLMLKVDLQFLSLGKTSYSFAARLKDADTGELLAENFLKIVRINKKTGRAAGFPSFFQEKYGRIDGNEKVPFLDERNGSSDPPLDAYIYNVRVHRSDTDQNSHVNQSTYVKYCMDCATEAAMNKYYKNFDSDMCMYTTTKWEMDYIGESGAGDLLDVVTWQSNDDARIISFSIQLNKREIFRATSAFELQKQISPVKRHRNAKL</sequence>
<dbReference type="PANTHER" id="PTHR34487:SF1">
    <property type="entry name" value="ACYL-ACP THIOESTERASE"/>
    <property type="match status" value="1"/>
</dbReference>
<evidence type="ECO:0000259" key="1">
    <source>
        <dbReference type="Pfam" id="PF20791"/>
    </source>
</evidence>
<keyword evidence="3" id="KW-1185">Reference proteome</keyword>